<organism evidence="1 2">
    <name type="scientific">Pneumocystis oryctolagi</name>
    <dbReference type="NCBI Taxonomy" id="42067"/>
    <lineage>
        <taxon>Eukaryota</taxon>
        <taxon>Fungi</taxon>
        <taxon>Dikarya</taxon>
        <taxon>Ascomycota</taxon>
        <taxon>Taphrinomycotina</taxon>
        <taxon>Pneumocystomycetes</taxon>
        <taxon>Pneumocystaceae</taxon>
        <taxon>Pneumocystis</taxon>
    </lineage>
</organism>
<evidence type="ECO:0000313" key="1">
    <source>
        <dbReference type="EMBL" id="KAG4306422.1"/>
    </source>
</evidence>
<reference evidence="1 2" key="1">
    <citation type="journal article" date="2021" name="Commun. Biol.">
        <title>Genomic insights into the host specific adaptation of the Pneumocystis genus.</title>
        <authorList>
            <person name="Cisse O.H."/>
            <person name="Ma L."/>
            <person name="Dekker J.P."/>
            <person name="Khil P.P."/>
            <person name="Youn J.-H."/>
            <person name="Brenchley J.M."/>
            <person name="Blair R."/>
            <person name="Pahar B."/>
            <person name="Chabe M."/>
            <person name="Van Rompay K.K.A."/>
            <person name="Keesler R."/>
            <person name="Sukura A."/>
            <person name="Hirsch V."/>
            <person name="Kutty G."/>
            <person name="Liu Y."/>
            <person name="Peng L."/>
            <person name="Chen J."/>
            <person name="Song J."/>
            <person name="Weissenbacher-Lang C."/>
            <person name="Xu J."/>
            <person name="Upham N.S."/>
            <person name="Stajich J.E."/>
            <person name="Cuomo C.A."/>
            <person name="Cushion M.T."/>
            <person name="Kovacs J.A."/>
        </authorList>
    </citation>
    <scope>NUCLEOTIDE SEQUENCE [LARGE SCALE GENOMIC DNA]</scope>
    <source>
        <strain evidence="1 2">RABM</strain>
    </source>
</reference>
<sequence>MGLHTIIKKQKRKEREIRILMLLRGLDNAGKSTIVKKISGEDVTAISPTVGFNIKTLMWDCFKLNIWDIGGQKVLRGYWRNYFEYTDAIVWTVDLTDYTRLKEGCDALKQLLKEDRLLGTTLLILGNKCDIESAMEIDELKLHLEVEKITTHSHNIFRISAISGLMLYDAFKWLIEDIKNRKYKILNW</sequence>
<accession>A0ACB7CF54</accession>
<dbReference type="Proteomes" id="UP000768646">
    <property type="component" value="Unassembled WGS sequence"/>
</dbReference>
<keyword evidence="2" id="KW-1185">Reference proteome</keyword>
<name>A0ACB7CF54_9ASCO</name>
<dbReference type="EMBL" id="JABTEG010000001">
    <property type="protein sequence ID" value="KAG4306422.1"/>
    <property type="molecule type" value="Genomic_DNA"/>
</dbReference>
<evidence type="ECO:0000313" key="2">
    <source>
        <dbReference type="Proteomes" id="UP000768646"/>
    </source>
</evidence>
<comment type="caution">
    <text evidence="1">The sequence shown here is derived from an EMBL/GenBank/DDBJ whole genome shotgun (WGS) entry which is preliminary data.</text>
</comment>
<proteinExistence type="predicted"/>
<gene>
    <name evidence="1" type="ORF">PORY_000410</name>
</gene>
<protein>
    <submittedName>
        <fullName evidence="1">Uncharacterized protein</fullName>
    </submittedName>
</protein>